<evidence type="ECO:0000256" key="1">
    <source>
        <dbReference type="SAM" id="MobiDB-lite"/>
    </source>
</evidence>
<organism evidence="2 3">
    <name type="scientific">Forsythia ovata</name>
    <dbReference type="NCBI Taxonomy" id="205694"/>
    <lineage>
        <taxon>Eukaryota</taxon>
        <taxon>Viridiplantae</taxon>
        <taxon>Streptophyta</taxon>
        <taxon>Embryophyta</taxon>
        <taxon>Tracheophyta</taxon>
        <taxon>Spermatophyta</taxon>
        <taxon>Magnoliopsida</taxon>
        <taxon>eudicotyledons</taxon>
        <taxon>Gunneridae</taxon>
        <taxon>Pentapetalae</taxon>
        <taxon>asterids</taxon>
        <taxon>lamiids</taxon>
        <taxon>Lamiales</taxon>
        <taxon>Oleaceae</taxon>
        <taxon>Forsythieae</taxon>
        <taxon>Forsythia</taxon>
    </lineage>
</organism>
<comment type="caution">
    <text evidence="2">The sequence shown here is derived from an EMBL/GenBank/DDBJ whole genome shotgun (WGS) entry which is preliminary data.</text>
</comment>
<dbReference type="Proteomes" id="UP001604277">
    <property type="component" value="Unassembled WGS sequence"/>
</dbReference>
<feature type="region of interest" description="Disordered" evidence="1">
    <location>
        <begin position="82"/>
        <end position="107"/>
    </location>
</feature>
<sequence>MAISLSSSVVSRTLISSPSSFIKAKELGYSSVLFNSVNPFRLNYLSTPHTSAAAHHPRPSSRKLFEVRATVLQENEDKVVVEESFNPKSFPEKEGKGSPEPPEDSSSSGLEKWIIKLEQSINIFLTDSVIKILDTLYQRPRLCKVFCSGNYCKSSLFCLHVCAAHV</sequence>
<dbReference type="EMBL" id="JBFOLJ010000013">
    <property type="protein sequence ID" value="KAL2483938.1"/>
    <property type="molecule type" value="Genomic_DNA"/>
</dbReference>
<gene>
    <name evidence="2" type="ORF">Fot_45382</name>
</gene>
<dbReference type="AlphaFoldDB" id="A0ABD1R802"/>
<keyword evidence="3" id="KW-1185">Reference proteome</keyword>
<protein>
    <submittedName>
        <fullName evidence="2">Ubiquinol oxidase 4</fullName>
    </submittedName>
</protein>
<proteinExistence type="predicted"/>
<accession>A0ABD1R802</accession>
<evidence type="ECO:0000313" key="2">
    <source>
        <dbReference type="EMBL" id="KAL2483938.1"/>
    </source>
</evidence>
<reference evidence="3" key="1">
    <citation type="submission" date="2024-07" db="EMBL/GenBank/DDBJ databases">
        <title>Two chromosome-level genome assemblies of Korean endemic species Abeliophyllum distichum and Forsythia ovata (Oleaceae).</title>
        <authorList>
            <person name="Jang H."/>
        </authorList>
    </citation>
    <scope>NUCLEOTIDE SEQUENCE [LARGE SCALE GENOMIC DNA]</scope>
</reference>
<name>A0ABD1R802_9LAMI</name>
<evidence type="ECO:0000313" key="3">
    <source>
        <dbReference type="Proteomes" id="UP001604277"/>
    </source>
</evidence>